<reference evidence="6" key="1">
    <citation type="journal article" date="2019" name="Int. J. Syst. Evol. Microbiol.">
        <title>The Global Catalogue of Microorganisms (GCM) 10K type strain sequencing project: providing services to taxonomists for standard genome sequencing and annotation.</title>
        <authorList>
            <consortium name="The Broad Institute Genomics Platform"/>
            <consortium name="The Broad Institute Genome Sequencing Center for Infectious Disease"/>
            <person name="Wu L."/>
            <person name="Ma J."/>
        </authorList>
    </citation>
    <scope>NUCLEOTIDE SEQUENCE [LARGE SCALE GENOMIC DNA]</scope>
    <source>
        <strain evidence="6">JCM 13249</strain>
    </source>
</reference>
<dbReference type="CDD" id="cd03301">
    <property type="entry name" value="ABC_MalK_N"/>
    <property type="match status" value="1"/>
</dbReference>
<dbReference type="Gene3D" id="3.40.50.300">
    <property type="entry name" value="P-loop containing nucleotide triphosphate hydrolases"/>
    <property type="match status" value="1"/>
</dbReference>
<evidence type="ECO:0000313" key="5">
    <source>
        <dbReference type="EMBL" id="GAA1738018.1"/>
    </source>
</evidence>
<dbReference type="PROSITE" id="PS00211">
    <property type="entry name" value="ABC_TRANSPORTER_1"/>
    <property type="match status" value="1"/>
</dbReference>
<dbReference type="EMBL" id="BAAALS010000002">
    <property type="protein sequence ID" value="GAA1738018.1"/>
    <property type="molecule type" value="Genomic_DNA"/>
</dbReference>
<comment type="caution">
    <text evidence="5">The sequence shown here is derived from an EMBL/GenBank/DDBJ whole genome shotgun (WGS) entry which is preliminary data.</text>
</comment>
<keyword evidence="6" id="KW-1185">Reference proteome</keyword>
<dbReference type="InterPro" id="IPR012340">
    <property type="entry name" value="NA-bd_OB-fold"/>
</dbReference>
<dbReference type="Pfam" id="PF00005">
    <property type="entry name" value="ABC_tran"/>
    <property type="match status" value="1"/>
</dbReference>
<dbReference type="InterPro" id="IPR008995">
    <property type="entry name" value="Mo/tungstate-bd_C_term_dom"/>
</dbReference>
<evidence type="ECO:0000256" key="1">
    <source>
        <dbReference type="ARBA" id="ARBA00022448"/>
    </source>
</evidence>
<proteinExistence type="predicted"/>
<dbReference type="InterPro" id="IPR013611">
    <property type="entry name" value="Transp-assoc_OB_typ2"/>
</dbReference>
<keyword evidence="3 5" id="KW-0067">ATP-binding</keyword>
<dbReference type="InterPro" id="IPR003439">
    <property type="entry name" value="ABC_transporter-like_ATP-bd"/>
</dbReference>
<dbReference type="Pfam" id="PF08402">
    <property type="entry name" value="TOBE_2"/>
    <property type="match status" value="1"/>
</dbReference>
<gene>
    <name evidence="5" type="primary">ugpC_1</name>
    <name evidence="5" type="ORF">GCM10009681_05880</name>
</gene>
<sequence>MGMAGATLRLESLYRRYGKVTAVDDLNLELPAGQFVTLLGPSGCGKTTTLNLIAGLERADGGTIHLGDRDITKVPPNERGMAIVFQNYALYPHMSVFDNMAFSLKLQHRPKAEIRSRVGRVAEALSIGHLLTRRPGQLSGGQQQRVALGRAMVKRPAVFLLDEPFSNLDAALRARMRTEVKHLHQSLGTTSVFVTHDQEEAMTLSDVIAVMRDGKLVQYGTQHEVYGKPCNTYVATFLGKPRMSLIEGELERGADGVAFVAPGMRLELGTEAGIGLADGDWPKVAAGLRAEDVSLGEPGPTSFGATVQLLEPIGSDTFVELGVGGAVVVARVAPDYRVTVGETVHATVKPGRVHLFDVASTNRIVR</sequence>
<protein>
    <submittedName>
        <fullName evidence="5">Sn-glycerol-3-phosphate ABC transporter ATP-binding protein UgpC</fullName>
    </submittedName>
</protein>
<evidence type="ECO:0000259" key="4">
    <source>
        <dbReference type="PROSITE" id="PS50893"/>
    </source>
</evidence>
<dbReference type="InterPro" id="IPR015855">
    <property type="entry name" value="ABC_transpr_MalK-like"/>
</dbReference>
<keyword evidence="2" id="KW-0547">Nucleotide-binding</keyword>
<feature type="domain" description="ABC transporter" evidence="4">
    <location>
        <begin position="8"/>
        <end position="238"/>
    </location>
</feature>
<dbReference type="InterPro" id="IPR047641">
    <property type="entry name" value="ABC_transpr_MalK/UgpC-like"/>
</dbReference>
<evidence type="ECO:0000313" key="6">
    <source>
        <dbReference type="Proteomes" id="UP001500655"/>
    </source>
</evidence>
<dbReference type="PANTHER" id="PTHR43875">
    <property type="entry name" value="MALTODEXTRIN IMPORT ATP-BINDING PROTEIN MSMX"/>
    <property type="match status" value="1"/>
</dbReference>
<name>A0ABP4VTZ3_9ACTN</name>
<dbReference type="InterPro" id="IPR017871">
    <property type="entry name" value="ABC_transporter-like_CS"/>
</dbReference>
<dbReference type="Gene3D" id="2.40.50.100">
    <property type="match status" value="1"/>
</dbReference>
<dbReference type="Proteomes" id="UP001500655">
    <property type="component" value="Unassembled WGS sequence"/>
</dbReference>
<evidence type="ECO:0000256" key="3">
    <source>
        <dbReference type="ARBA" id="ARBA00022840"/>
    </source>
</evidence>
<dbReference type="SMART" id="SM00382">
    <property type="entry name" value="AAA"/>
    <property type="match status" value="1"/>
</dbReference>
<dbReference type="InterPro" id="IPR003593">
    <property type="entry name" value="AAA+_ATPase"/>
</dbReference>
<organism evidence="5 6">
    <name type="scientific">Luedemannella helvata</name>
    <dbReference type="NCBI Taxonomy" id="349315"/>
    <lineage>
        <taxon>Bacteria</taxon>
        <taxon>Bacillati</taxon>
        <taxon>Actinomycetota</taxon>
        <taxon>Actinomycetes</taxon>
        <taxon>Micromonosporales</taxon>
        <taxon>Micromonosporaceae</taxon>
        <taxon>Luedemannella</taxon>
    </lineage>
</organism>
<dbReference type="SUPFAM" id="SSF52540">
    <property type="entry name" value="P-loop containing nucleoside triphosphate hydrolases"/>
    <property type="match status" value="1"/>
</dbReference>
<dbReference type="PROSITE" id="PS50893">
    <property type="entry name" value="ABC_TRANSPORTER_2"/>
    <property type="match status" value="1"/>
</dbReference>
<dbReference type="SUPFAM" id="SSF50331">
    <property type="entry name" value="MOP-like"/>
    <property type="match status" value="1"/>
</dbReference>
<dbReference type="GO" id="GO:0005524">
    <property type="term" value="F:ATP binding"/>
    <property type="evidence" value="ECO:0007669"/>
    <property type="project" value="UniProtKB-KW"/>
</dbReference>
<dbReference type="PANTHER" id="PTHR43875:SF1">
    <property type="entry name" value="OSMOPROTECTIVE COMPOUNDS UPTAKE ATP-BINDING PROTEIN GGTA"/>
    <property type="match status" value="1"/>
</dbReference>
<keyword evidence="1" id="KW-0813">Transport</keyword>
<accession>A0ABP4VTZ3</accession>
<dbReference type="InterPro" id="IPR027417">
    <property type="entry name" value="P-loop_NTPase"/>
</dbReference>
<dbReference type="Gene3D" id="2.40.50.140">
    <property type="entry name" value="Nucleic acid-binding proteins"/>
    <property type="match status" value="1"/>
</dbReference>
<evidence type="ECO:0000256" key="2">
    <source>
        <dbReference type="ARBA" id="ARBA00022741"/>
    </source>
</evidence>